<reference evidence="4" key="1">
    <citation type="submission" date="2016-10" db="EMBL/GenBank/DDBJ databases">
        <authorList>
            <person name="Varghese N."/>
            <person name="Submissions S."/>
        </authorList>
    </citation>
    <scope>NUCLEOTIDE SEQUENCE [LARGE SCALE GENOMIC DNA]</scope>
    <source>
        <strain evidence="4">DSM 11593</strain>
    </source>
</reference>
<dbReference type="OrthoDB" id="176845at2"/>
<feature type="domain" description="Rhodanese" evidence="2">
    <location>
        <begin position="88"/>
        <end position="171"/>
    </location>
</feature>
<keyword evidence="1" id="KW-0732">Signal</keyword>
<dbReference type="EMBL" id="FNXG01000005">
    <property type="protein sequence ID" value="SEI07642.1"/>
    <property type="molecule type" value="Genomic_DNA"/>
</dbReference>
<keyword evidence="4" id="KW-1185">Reference proteome</keyword>
<gene>
    <name evidence="3" type="ORF">SAMN04488075_2655</name>
</gene>
<name>A0A1H6N9X1_9RHOB</name>
<dbReference type="AlphaFoldDB" id="A0A1H6N9X1"/>
<dbReference type="SUPFAM" id="SSF52821">
    <property type="entry name" value="Rhodanese/Cell cycle control phosphatase"/>
    <property type="match status" value="1"/>
</dbReference>
<organism evidence="3 4">
    <name type="scientific">Paracoccus alkenifer</name>
    <dbReference type="NCBI Taxonomy" id="65735"/>
    <lineage>
        <taxon>Bacteria</taxon>
        <taxon>Pseudomonadati</taxon>
        <taxon>Pseudomonadota</taxon>
        <taxon>Alphaproteobacteria</taxon>
        <taxon>Rhodobacterales</taxon>
        <taxon>Paracoccaceae</taxon>
        <taxon>Paracoccus</taxon>
    </lineage>
</organism>
<dbReference type="Gene3D" id="3.40.250.10">
    <property type="entry name" value="Rhodanese-like domain"/>
    <property type="match status" value="1"/>
</dbReference>
<dbReference type="NCBIfam" id="TIGR03865">
    <property type="entry name" value="PQQ_CXXCW"/>
    <property type="match status" value="1"/>
</dbReference>
<evidence type="ECO:0000259" key="2">
    <source>
        <dbReference type="PROSITE" id="PS50206"/>
    </source>
</evidence>
<evidence type="ECO:0000313" key="3">
    <source>
        <dbReference type="EMBL" id="SEI07642.1"/>
    </source>
</evidence>
<dbReference type="RefSeq" id="WP_090848574.1">
    <property type="nucleotide sequence ID" value="NZ_FNXG01000005.1"/>
</dbReference>
<dbReference type="InterPro" id="IPR036873">
    <property type="entry name" value="Rhodanese-like_dom_sf"/>
</dbReference>
<proteinExistence type="predicted"/>
<dbReference type="InterPro" id="IPR022376">
    <property type="entry name" value="PQQ_CXXCW"/>
</dbReference>
<dbReference type="Proteomes" id="UP000199125">
    <property type="component" value="Unassembled WGS sequence"/>
</dbReference>
<dbReference type="InterPro" id="IPR001763">
    <property type="entry name" value="Rhodanese-like_dom"/>
</dbReference>
<protein>
    <submittedName>
        <fullName evidence="3">PQQ-dependent catabolism-associated CXXCW motif protein</fullName>
    </submittedName>
</protein>
<dbReference type="Pfam" id="PF00581">
    <property type="entry name" value="Rhodanese"/>
    <property type="match status" value="1"/>
</dbReference>
<dbReference type="PROSITE" id="PS50206">
    <property type="entry name" value="RHODANESE_3"/>
    <property type="match status" value="1"/>
</dbReference>
<accession>A0A1H6N9X1</accession>
<dbReference type="CDD" id="cd00158">
    <property type="entry name" value="RHOD"/>
    <property type="match status" value="1"/>
</dbReference>
<evidence type="ECO:0000313" key="4">
    <source>
        <dbReference type="Proteomes" id="UP000199125"/>
    </source>
</evidence>
<evidence type="ECO:0000256" key="1">
    <source>
        <dbReference type="SAM" id="SignalP"/>
    </source>
</evidence>
<sequence>MTRLAALALLLAAAAAHATPPPEPHGFRGEPYDAPVPATLAGATVLDSEAAAGWQADGATLIDVMPQIRRPNGLPAGTLWRDPEHDTIPGAVWLPGAGYERLAPQAESAFYAALDRLTGDNRAAPLVFFCKSDCWMSWNAARRAILRGHSRVGWFPGGTDAWLAFHGTSEPAQPFADIPD</sequence>
<feature type="chain" id="PRO_5011720154" evidence="1">
    <location>
        <begin position="19"/>
        <end position="180"/>
    </location>
</feature>
<dbReference type="STRING" id="65735.SAMN04488075_2655"/>
<feature type="signal peptide" evidence="1">
    <location>
        <begin position="1"/>
        <end position="18"/>
    </location>
</feature>